<evidence type="ECO:0000259" key="1">
    <source>
        <dbReference type="Pfam" id="PF00004"/>
    </source>
</evidence>
<reference evidence="2" key="1">
    <citation type="submission" date="2019-02" db="EMBL/GenBank/DDBJ databases">
        <authorList>
            <person name="Gruber-Vodicka R. H."/>
            <person name="Seah K. B. B."/>
        </authorList>
    </citation>
    <scope>NUCLEOTIDE SEQUENCE</scope>
    <source>
        <strain evidence="2">BECK_BZ15</strain>
    </source>
</reference>
<feature type="domain" description="ATPase AAA-type core" evidence="1">
    <location>
        <begin position="310"/>
        <end position="428"/>
    </location>
</feature>
<gene>
    <name evidence="2" type="ORF">BECKFW1821A_GA0114235_100514</name>
</gene>
<evidence type="ECO:0000313" key="2">
    <source>
        <dbReference type="EMBL" id="VFJ43768.1"/>
    </source>
</evidence>
<dbReference type="EMBL" id="CAADEW010000005">
    <property type="protein sequence ID" value="VFJ43768.1"/>
    <property type="molecule type" value="Genomic_DNA"/>
</dbReference>
<dbReference type="GO" id="GO:0016887">
    <property type="term" value="F:ATP hydrolysis activity"/>
    <property type="evidence" value="ECO:0007669"/>
    <property type="project" value="InterPro"/>
</dbReference>
<sequence>MAGFVTDDYTRIFDFAKKRKSKYPVSIAGIHSNRGDNYQTLIALDWALTVLSDPEFQWLEIDSTAYLVDDVVIGKSDGSLICCQCKKNQTDFRAWSMADLADELDKGFRLLAGNPKAQVRFYSRSGFGALAKLREYSALHGNEAGYRANLTGEHTKTDGDLAARIPVTPPALSTYEFLRRTSFETTPDFDRLETLLRERLRQMASNADVAFNALWTALDKLGGRLEGRRIEGGSPSISIRYRLTKDDLKEILDQAGAMLVPAMDVAEVRASFASASAIGRSWRREIAGQRISSPVVNELLTAIDAGKRAILLTGAPGSGKTCVMLSLQEKLEARAKTRADLAALFIQSREFADLATAGEREAQGLPEEWVEQAARLAEAARVVVVIDSLDVLSIAREHSVLTYFLAQIDRLLQLPNVAVVTACRDFDRQYDRRIAIREWDFELQCPPLGWEADIIPLLGRLGIDSITIDAATRDLIQNPRELALFVELAGRQGSFNVVTGQALAQRYLDTIVRDNPVLGNTAIRAIEEMAEVMLASCGLSIPHQRFSASQDVLRRLCSLDVVRDTHDGRLTFGHQTLLDVLVISGALRRDVSLNKFIQGLPPVPFVRPSIRSFVAQLAMGDRREFRKQLRAVLTGNAAFHIRRLVAESFFQQIPQDDDWPMIRDLRNRHREVFWVPLVVFLSMGTG</sequence>
<dbReference type="AlphaFoldDB" id="A0A450RXE2"/>
<organism evidence="2">
    <name type="scientific">Candidatus Kentrum sp. FW</name>
    <dbReference type="NCBI Taxonomy" id="2126338"/>
    <lineage>
        <taxon>Bacteria</taxon>
        <taxon>Pseudomonadati</taxon>
        <taxon>Pseudomonadota</taxon>
        <taxon>Gammaproteobacteria</taxon>
        <taxon>Candidatus Kentrum</taxon>
    </lineage>
</organism>
<proteinExistence type="predicted"/>
<dbReference type="SUPFAM" id="SSF52540">
    <property type="entry name" value="P-loop containing nucleoside triphosphate hydrolases"/>
    <property type="match status" value="1"/>
</dbReference>
<dbReference type="InterPro" id="IPR003959">
    <property type="entry name" value="ATPase_AAA_core"/>
</dbReference>
<dbReference type="Gene3D" id="3.40.50.300">
    <property type="entry name" value="P-loop containing nucleotide triphosphate hydrolases"/>
    <property type="match status" value="1"/>
</dbReference>
<dbReference type="InterPro" id="IPR027417">
    <property type="entry name" value="P-loop_NTPase"/>
</dbReference>
<dbReference type="Pfam" id="PF00004">
    <property type="entry name" value="AAA"/>
    <property type="match status" value="1"/>
</dbReference>
<name>A0A450RXE2_9GAMM</name>
<accession>A0A450RXE2</accession>
<protein>
    <submittedName>
        <fullName evidence="2">ATPase family associated with various cellular activities (AAA)</fullName>
    </submittedName>
</protein>
<dbReference type="GO" id="GO:0005524">
    <property type="term" value="F:ATP binding"/>
    <property type="evidence" value="ECO:0007669"/>
    <property type="project" value="InterPro"/>
</dbReference>